<reference evidence="16" key="1">
    <citation type="submission" date="2017-03" db="EMBL/GenBank/DDBJ databases">
        <authorList>
            <person name="Monnet C."/>
        </authorList>
    </citation>
    <scope>NUCLEOTIDE SEQUENCE [LARGE SCALE GENOMIC DNA]</scope>
    <source>
        <strain evidence="16">ATCC 49514</strain>
    </source>
</reference>
<evidence type="ECO:0000256" key="8">
    <source>
        <dbReference type="ARBA" id="ARBA00022989"/>
    </source>
</evidence>
<dbReference type="PROSITE" id="PS50885">
    <property type="entry name" value="HAMP"/>
    <property type="match status" value="1"/>
</dbReference>
<feature type="compositionally biased region" description="Basic and acidic residues" evidence="11">
    <location>
        <begin position="458"/>
        <end position="467"/>
    </location>
</feature>
<dbReference type="InterPro" id="IPR050428">
    <property type="entry name" value="TCS_sensor_his_kinase"/>
</dbReference>
<dbReference type="CDD" id="cd00082">
    <property type="entry name" value="HisKA"/>
    <property type="match status" value="1"/>
</dbReference>
<feature type="compositionally biased region" description="Low complexity" evidence="11">
    <location>
        <begin position="530"/>
        <end position="568"/>
    </location>
</feature>
<name>A0A2H1HTR5_9MICO</name>
<keyword evidence="8 12" id="KW-1133">Transmembrane helix</keyword>
<dbReference type="AlphaFoldDB" id="A0A2H1HTR5"/>
<evidence type="ECO:0000256" key="3">
    <source>
        <dbReference type="ARBA" id="ARBA00012438"/>
    </source>
</evidence>
<keyword evidence="16" id="KW-1185">Reference proteome</keyword>
<dbReference type="SMART" id="SM00388">
    <property type="entry name" value="HisKA"/>
    <property type="match status" value="1"/>
</dbReference>
<keyword evidence="5" id="KW-0808">Transferase</keyword>
<dbReference type="Gene3D" id="6.10.340.10">
    <property type="match status" value="1"/>
</dbReference>
<dbReference type="InterPro" id="IPR004358">
    <property type="entry name" value="Sig_transdc_His_kin-like_C"/>
</dbReference>
<evidence type="ECO:0000259" key="14">
    <source>
        <dbReference type="PROSITE" id="PS50885"/>
    </source>
</evidence>
<evidence type="ECO:0000256" key="12">
    <source>
        <dbReference type="SAM" id="Phobius"/>
    </source>
</evidence>
<dbReference type="SMART" id="SM00304">
    <property type="entry name" value="HAMP"/>
    <property type="match status" value="1"/>
</dbReference>
<dbReference type="PANTHER" id="PTHR45436:SF5">
    <property type="entry name" value="SENSOR HISTIDINE KINASE TRCS"/>
    <property type="match status" value="1"/>
</dbReference>
<evidence type="ECO:0000313" key="15">
    <source>
        <dbReference type="EMBL" id="SMX66307.1"/>
    </source>
</evidence>
<evidence type="ECO:0000313" key="16">
    <source>
        <dbReference type="Proteomes" id="UP000234382"/>
    </source>
</evidence>
<organism evidence="15 16">
    <name type="scientific">Brevibacterium iodinum ATCC 49514</name>
    <dbReference type="NCBI Taxonomy" id="1255616"/>
    <lineage>
        <taxon>Bacteria</taxon>
        <taxon>Bacillati</taxon>
        <taxon>Actinomycetota</taxon>
        <taxon>Actinomycetes</taxon>
        <taxon>Micrococcales</taxon>
        <taxon>Brevibacteriaceae</taxon>
        <taxon>Brevibacterium</taxon>
    </lineage>
</organism>
<dbReference type="EC" id="2.7.13.3" evidence="3"/>
<dbReference type="RefSeq" id="WP_101543638.1">
    <property type="nucleotide sequence ID" value="NZ_FXYX01000001.1"/>
</dbReference>
<evidence type="ECO:0000256" key="10">
    <source>
        <dbReference type="ARBA" id="ARBA00023136"/>
    </source>
</evidence>
<accession>A0A2H1HTR5</accession>
<dbReference type="GO" id="GO:0000155">
    <property type="term" value="F:phosphorelay sensor kinase activity"/>
    <property type="evidence" value="ECO:0007669"/>
    <property type="project" value="InterPro"/>
</dbReference>
<dbReference type="InterPro" id="IPR003661">
    <property type="entry name" value="HisK_dim/P_dom"/>
</dbReference>
<dbReference type="EMBL" id="FXYX01000001">
    <property type="protein sequence ID" value="SMX66307.1"/>
    <property type="molecule type" value="Genomic_DNA"/>
</dbReference>
<gene>
    <name evidence="15" type="ORF">BI49514_00264</name>
</gene>
<dbReference type="Pfam" id="PF00512">
    <property type="entry name" value="HisKA"/>
    <property type="match status" value="1"/>
</dbReference>
<protein>
    <recommendedName>
        <fullName evidence="3">histidine kinase</fullName>
        <ecNumber evidence="3">2.7.13.3</ecNumber>
    </recommendedName>
</protein>
<dbReference type="PANTHER" id="PTHR45436">
    <property type="entry name" value="SENSOR HISTIDINE KINASE YKOH"/>
    <property type="match status" value="1"/>
</dbReference>
<feature type="transmembrane region" description="Helical" evidence="12">
    <location>
        <begin position="196"/>
        <end position="215"/>
    </location>
</feature>
<proteinExistence type="predicted"/>
<dbReference type="PROSITE" id="PS50109">
    <property type="entry name" value="HIS_KIN"/>
    <property type="match status" value="1"/>
</dbReference>
<feature type="domain" description="Histidine kinase" evidence="13">
    <location>
        <begin position="284"/>
        <end position="679"/>
    </location>
</feature>
<dbReference type="Gene3D" id="1.10.287.130">
    <property type="match status" value="1"/>
</dbReference>
<keyword evidence="4" id="KW-0597">Phosphoprotein</keyword>
<evidence type="ECO:0000256" key="2">
    <source>
        <dbReference type="ARBA" id="ARBA00004236"/>
    </source>
</evidence>
<keyword evidence="10 12" id="KW-0472">Membrane</keyword>
<dbReference type="Proteomes" id="UP000234382">
    <property type="component" value="Unassembled WGS sequence"/>
</dbReference>
<comment type="catalytic activity">
    <reaction evidence="1">
        <text>ATP + protein L-histidine = ADP + protein N-phospho-L-histidine.</text>
        <dbReference type="EC" id="2.7.13.3"/>
    </reaction>
</comment>
<sequence>MAIESRPSRPGFWEEWSLTTKLLAIMMLLMLLVLTGTSAWVLENLRDSLVQRTDERLISASETLAKQAYQDVFQKAELQSGDDADEDAPSSTTIDSNSWDQLKSLLPGGFYVQFYNTDGDPIRDPVAPEPQNHPILPKINEQEVYSRAGEPFTVAGTSSQWRARAMKVKNTDVLVSIAVPFDREVDNINERARNTMIGIGLLALAMVAGVGYWAINNTFRPLRDIEKTASRIAAGDLSQRVPSYPRNTELGRLSAALNTMLGRIEDSFDGQTRSEKRIRQFVSDASHELRTPLVTIRGYAELYRQGAITKPEDVANAMERMESEAKRMGVLVDDLVVLARLDEQRAAEIGPIDLHKVVRDAAADAAAQAPDRDISFIGLDGEDAQPVPLIRGSESKIRQVIVNLAANAVRHTPEHTAIEFAVGVVGLPESVDPDSADTGEIREGGARGQNGRNGAKNGAKDKPRERGFVTGGVRIFRRGDSAGNDQSDTQPNPRTAAESPAKPNRQVESDSPVPTAEHGEGQHNGQLRTPSGSQSAQPSGPQNSGPQNGAAADSQTASRSASAAESQSGPQPKSPEPANIVPDVTAAGSITVDESLRGFPNGRVRFEVRDHGDGIDPEVVPRIFERFYRLDVSRTRDTGGSGLGLSIVKAIVENHHGAISVHETPGGGATFRIDLPISDNGETTAYTRKDER</sequence>
<evidence type="ECO:0000256" key="4">
    <source>
        <dbReference type="ARBA" id="ARBA00022553"/>
    </source>
</evidence>
<dbReference type="CDD" id="cd06225">
    <property type="entry name" value="HAMP"/>
    <property type="match status" value="1"/>
</dbReference>
<dbReference type="PRINTS" id="PR00344">
    <property type="entry name" value="BCTRLSENSOR"/>
</dbReference>
<keyword evidence="7 15" id="KW-0418">Kinase</keyword>
<dbReference type="GO" id="GO:0005886">
    <property type="term" value="C:plasma membrane"/>
    <property type="evidence" value="ECO:0007669"/>
    <property type="project" value="UniProtKB-SubCell"/>
</dbReference>
<evidence type="ECO:0000256" key="5">
    <source>
        <dbReference type="ARBA" id="ARBA00022679"/>
    </source>
</evidence>
<keyword evidence="9" id="KW-0902">Two-component regulatory system</keyword>
<feature type="region of interest" description="Disordered" evidence="11">
    <location>
        <begin position="431"/>
        <end position="581"/>
    </location>
</feature>
<dbReference type="InterPro" id="IPR036890">
    <property type="entry name" value="HATPase_C_sf"/>
</dbReference>
<evidence type="ECO:0000259" key="13">
    <source>
        <dbReference type="PROSITE" id="PS50109"/>
    </source>
</evidence>
<dbReference type="Pfam" id="PF00672">
    <property type="entry name" value="HAMP"/>
    <property type="match status" value="1"/>
</dbReference>
<evidence type="ECO:0000256" key="11">
    <source>
        <dbReference type="SAM" id="MobiDB-lite"/>
    </source>
</evidence>
<dbReference type="Pfam" id="PF02518">
    <property type="entry name" value="HATPase_c"/>
    <property type="match status" value="1"/>
</dbReference>
<dbReference type="InterPro" id="IPR003660">
    <property type="entry name" value="HAMP_dom"/>
</dbReference>
<evidence type="ECO:0000256" key="6">
    <source>
        <dbReference type="ARBA" id="ARBA00022692"/>
    </source>
</evidence>
<evidence type="ECO:0000256" key="7">
    <source>
        <dbReference type="ARBA" id="ARBA00022777"/>
    </source>
</evidence>
<evidence type="ECO:0000256" key="9">
    <source>
        <dbReference type="ARBA" id="ARBA00023012"/>
    </source>
</evidence>
<evidence type="ECO:0000256" key="1">
    <source>
        <dbReference type="ARBA" id="ARBA00000085"/>
    </source>
</evidence>
<dbReference type="SUPFAM" id="SSF158472">
    <property type="entry name" value="HAMP domain-like"/>
    <property type="match status" value="1"/>
</dbReference>
<dbReference type="InterPro" id="IPR036097">
    <property type="entry name" value="HisK_dim/P_sf"/>
</dbReference>
<comment type="subcellular location">
    <subcellularLocation>
        <location evidence="2">Cell membrane</location>
    </subcellularLocation>
</comment>
<dbReference type="Gene3D" id="3.30.565.10">
    <property type="entry name" value="Histidine kinase-like ATPase, C-terminal domain"/>
    <property type="match status" value="2"/>
</dbReference>
<dbReference type="InterPro" id="IPR005467">
    <property type="entry name" value="His_kinase_dom"/>
</dbReference>
<dbReference type="SUPFAM" id="SSF47384">
    <property type="entry name" value="Homodimeric domain of signal transducing histidine kinase"/>
    <property type="match status" value="1"/>
</dbReference>
<dbReference type="CDD" id="cd00075">
    <property type="entry name" value="HATPase"/>
    <property type="match status" value="1"/>
</dbReference>
<keyword evidence="6 12" id="KW-0812">Transmembrane</keyword>
<dbReference type="FunFam" id="1.10.287.130:FF:000001">
    <property type="entry name" value="Two-component sensor histidine kinase"/>
    <property type="match status" value="1"/>
</dbReference>
<feature type="compositionally biased region" description="Polar residues" evidence="11">
    <location>
        <begin position="483"/>
        <end position="493"/>
    </location>
</feature>
<dbReference type="SUPFAM" id="SSF55874">
    <property type="entry name" value="ATPase domain of HSP90 chaperone/DNA topoisomerase II/histidine kinase"/>
    <property type="match status" value="2"/>
</dbReference>
<dbReference type="InterPro" id="IPR003594">
    <property type="entry name" value="HATPase_dom"/>
</dbReference>
<dbReference type="SMART" id="SM00387">
    <property type="entry name" value="HATPase_c"/>
    <property type="match status" value="1"/>
</dbReference>
<feature type="domain" description="HAMP" evidence="14">
    <location>
        <begin position="216"/>
        <end position="269"/>
    </location>
</feature>
<feature type="transmembrane region" description="Helical" evidence="12">
    <location>
        <begin position="22"/>
        <end position="42"/>
    </location>
</feature>